<dbReference type="EMBL" id="CAJMWW010000143">
    <property type="protein sequence ID" value="CAE6450421.1"/>
    <property type="molecule type" value="Genomic_DNA"/>
</dbReference>
<evidence type="ECO:0000256" key="1">
    <source>
        <dbReference type="SAM" id="MobiDB-lite"/>
    </source>
</evidence>
<proteinExistence type="predicted"/>
<evidence type="ECO:0000313" key="2">
    <source>
        <dbReference type="EMBL" id="CAE6450421.1"/>
    </source>
</evidence>
<dbReference type="Proteomes" id="UP000663841">
    <property type="component" value="Unassembled WGS sequence"/>
</dbReference>
<evidence type="ECO:0008006" key="4">
    <source>
        <dbReference type="Google" id="ProtNLM"/>
    </source>
</evidence>
<protein>
    <recommendedName>
        <fullName evidence="4">Hemerythrin-like domain-containing protein</fullName>
    </recommendedName>
</protein>
<reference evidence="2" key="1">
    <citation type="submission" date="2021-01" db="EMBL/GenBank/DDBJ databases">
        <authorList>
            <person name="Kaushik A."/>
        </authorList>
    </citation>
    <scope>NUCLEOTIDE SEQUENCE</scope>
    <source>
        <strain evidence="2">AG3-T5</strain>
    </source>
</reference>
<gene>
    <name evidence="2" type="ORF">RDB_LOCUS125269</name>
</gene>
<feature type="region of interest" description="Disordered" evidence="1">
    <location>
        <begin position="85"/>
        <end position="104"/>
    </location>
</feature>
<evidence type="ECO:0000313" key="3">
    <source>
        <dbReference type="Proteomes" id="UP000663841"/>
    </source>
</evidence>
<sequence length="164" mass="18541">MDENNLHDSSENDRAAHQVMEEAFKHVDSNSIATLGIEGYADAFQRACKTLFQHAEEEENDHYKKLSAVLTPLQRSELATEYLKARSRSPSRLHPSSPHSGGLGQTLMHKIVKPVDDVVNKSRDHVPLKYQHAYVDAVARRLFNPMCSHACATNLNRIKMLHNI</sequence>
<dbReference type="AlphaFoldDB" id="A0A8H3GHD3"/>
<organism evidence="2 3">
    <name type="scientific">Rhizoctonia solani</name>
    <dbReference type="NCBI Taxonomy" id="456999"/>
    <lineage>
        <taxon>Eukaryota</taxon>
        <taxon>Fungi</taxon>
        <taxon>Dikarya</taxon>
        <taxon>Basidiomycota</taxon>
        <taxon>Agaricomycotina</taxon>
        <taxon>Agaricomycetes</taxon>
        <taxon>Cantharellales</taxon>
        <taxon>Ceratobasidiaceae</taxon>
        <taxon>Rhizoctonia</taxon>
    </lineage>
</organism>
<accession>A0A8H3GHD3</accession>
<comment type="caution">
    <text evidence="2">The sequence shown here is derived from an EMBL/GenBank/DDBJ whole genome shotgun (WGS) entry which is preliminary data.</text>
</comment>
<name>A0A8H3GHD3_9AGAM</name>